<gene>
    <name evidence="2" type="ORF">NEZAVI_LOCUS11839</name>
</gene>
<dbReference type="PROSITE" id="PS51819">
    <property type="entry name" value="VOC"/>
    <property type="match status" value="1"/>
</dbReference>
<dbReference type="AlphaFoldDB" id="A0A9P0HKL2"/>
<proteinExistence type="predicted"/>
<dbReference type="OrthoDB" id="1545884at2759"/>
<organism evidence="2 3">
    <name type="scientific">Nezara viridula</name>
    <name type="common">Southern green stink bug</name>
    <name type="synonym">Cimex viridulus</name>
    <dbReference type="NCBI Taxonomy" id="85310"/>
    <lineage>
        <taxon>Eukaryota</taxon>
        <taxon>Metazoa</taxon>
        <taxon>Ecdysozoa</taxon>
        <taxon>Arthropoda</taxon>
        <taxon>Hexapoda</taxon>
        <taxon>Insecta</taxon>
        <taxon>Pterygota</taxon>
        <taxon>Neoptera</taxon>
        <taxon>Paraneoptera</taxon>
        <taxon>Hemiptera</taxon>
        <taxon>Heteroptera</taxon>
        <taxon>Panheteroptera</taxon>
        <taxon>Pentatomomorpha</taxon>
        <taxon>Pentatomoidea</taxon>
        <taxon>Pentatomidae</taxon>
        <taxon>Pentatominae</taxon>
        <taxon>Nezara</taxon>
    </lineage>
</organism>
<dbReference type="EMBL" id="OV725081">
    <property type="protein sequence ID" value="CAH1403191.1"/>
    <property type="molecule type" value="Genomic_DNA"/>
</dbReference>
<keyword evidence="3" id="KW-1185">Reference proteome</keyword>
<dbReference type="PANTHER" id="PTHR46466">
    <property type="entry name" value="GLYOXALASE DOMAIN-CONTAINING PROTEIN 4"/>
    <property type="match status" value="1"/>
</dbReference>
<accession>A0A9P0HKL2</accession>
<name>A0A9P0HKL2_NEZVI</name>
<dbReference type="Gene3D" id="3.10.180.10">
    <property type="entry name" value="2,3-Dihydroxybiphenyl 1,2-Dioxygenase, domain 1"/>
    <property type="match status" value="2"/>
</dbReference>
<dbReference type="PANTHER" id="PTHR46466:SF1">
    <property type="entry name" value="GLYOXALASE DOMAIN-CONTAINING PROTEIN 4"/>
    <property type="match status" value="1"/>
</dbReference>
<dbReference type="Pfam" id="PF21701">
    <property type="entry name" value="GLOD4_C"/>
    <property type="match status" value="1"/>
</dbReference>
<protein>
    <recommendedName>
        <fullName evidence="1">VOC domain-containing protein</fullName>
    </recommendedName>
</protein>
<reference evidence="2" key="1">
    <citation type="submission" date="2022-01" db="EMBL/GenBank/DDBJ databases">
        <authorList>
            <person name="King R."/>
        </authorList>
    </citation>
    <scope>NUCLEOTIDE SEQUENCE</scope>
</reference>
<dbReference type="Proteomes" id="UP001152798">
    <property type="component" value="Chromosome 5"/>
</dbReference>
<dbReference type="InterPro" id="IPR059155">
    <property type="entry name" value="GLOD4_dom"/>
</dbReference>
<evidence type="ECO:0000313" key="2">
    <source>
        <dbReference type="EMBL" id="CAH1403191.1"/>
    </source>
</evidence>
<dbReference type="SUPFAM" id="SSF54593">
    <property type="entry name" value="Glyoxalase/Bleomycin resistance protein/Dihydroxybiphenyl dioxygenase"/>
    <property type="match status" value="1"/>
</dbReference>
<evidence type="ECO:0000313" key="3">
    <source>
        <dbReference type="Proteomes" id="UP001152798"/>
    </source>
</evidence>
<evidence type="ECO:0000259" key="1">
    <source>
        <dbReference type="PROSITE" id="PS51819"/>
    </source>
</evidence>
<dbReference type="InterPro" id="IPR043193">
    <property type="entry name" value="GLOD4"/>
</dbReference>
<dbReference type="InterPro" id="IPR029068">
    <property type="entry name" value="Glyas_Bleomycin-R_OHBP_Dase"/>
</dbReference>
<dbReference type="InterPro" id="IPR037523">
    <property type="entry name" value="VOC_core"/>
</dbReference>
<sequence>MTEPLKPKKYSCRLLHYLIKIGDRPKNVTFFQEVLGMKVQRHEEFQEELPPSKDRPPIVHWSKTFFGYGPENEYFTVELVWNSEISSYETGNGCEGITIVSRESIARAHALKWPVKMKNDVHFVESPDGYKFFLVDDPQPDDKDPVVNLSLNSSHIARSASYWLHICGTALISCRYSQVVLTYGENQPFIVFLYMKEPLIQGSGKGRIVLSIPFRDLQGIETASRDTDHKIIAPLKCVEISENQTINLLFLEDADSNEICFLDEESFNIISRYDPLSEAFLYYSMRKFEMEYKSKYINSA</sequence>
<dbReference type="Pfam" id="PF21207">
    <property type="entry name" value="GLOD4_N"/>
    <property type="match status" value="1"/>
</dbReference>
<feature type="domain" description="VOC" evidence="1">
    <location>
        <begin position="13"/>
        <end position="137"/>
    </location>
</feature>